<dbReference type="CDD" id="cd11304">
    <property type="entry name" value="Cadherin_repeat"/>
    <property type="match status" value="4"/>
</dbReference>
<dbReference type="PRINTS" id="PR00205">
    <property type="entry name" value="CADHERIN"/>
</dbReference>
<dbReference type="PANTHER" id="PTHR24026:SF126">
    <property type="entry name" value="PROTOCADHERIN FAT 4"/>
    <property type="match status" value="1"/>
</dbReference>
<evidence type="ECO:0000256" key="2">
    <source>
        <dbReference type="ARBA" id="ARBA00022692"/>
    </source>
</evidence>
<dbReference type="InterPro" id="IPR002126">
    <property type="entry name" value="Cadherin-like_dom"/>
</dbReference>
<dbReference type="SMART" id="SM00112">
    <property type="entry name" value="CA"/>
    <property type="match status" value="4"/>
</dbReference>
<evidence type="ECO:0000256" key="4">
    <source>
        <dbReference type="ARBA" id="ARBA00022837"/>
    </source>
</evidence>
<evidence type="ECO:0000313" key="9">
    <source>
        <dbReference type="Proteomes" id="UP000079169"/>
    </source>
</evidence>
<name>A0A3Q0J8R3_DIACI</name>
<dbReference type="RefSeq" id="XP_026684854.1">
    <property type="nucleotide sequence ID" value="XM_026829053.1"/>
</dbReference>
<dbReference type="Proteomes" id="UP000079169">
    <property type="component" value="Unplaced"/>
</dbReference>
<dbReference type="GO" id="GO:0060429">
    <property type="term" value="P:epithelium development"/>
    <property type="evidence" value="ECO:0007669"/>
    <property type="project" value="UniProtKB-ARBA"/>
</dbReference>
<dbReference type="SUPFAM" id="SSF49313">
    <property type="entry name" value="Cadherin-like"/>
    <property type="match status" value="4"/>
</dbReference>
<keyword evidence="9" id="KW-1185">Reference proteome</keyword>
<dbReference type="PROSITE" id="PS50268">
    <property type="entry name" value="CADHERIN_2"/>
    <property type="match status" value="4"/>
</dbReference>
<dbReference type="PaxDb" id="121845-A0A3Q0J8R3"/>
<proteinExistence type="predicted"/>
<keyword evidence="3" id="KW-0677">Repeat</keyword>
<reference evidence="10" key="1">
    <citation type="submission" date="2025-08" db="UniProtKB">
        <authorList>
            <consortium name="RefSeq"/>
        </authorList>
    </citation>
    <scope>IDENTIFICATION</scope>
</reference>
<evidence type="ECO:0000256" key="1">
    <source>
        <dbReference type="ARBA" id="ARBA00004370"/>
    </source>
</evidence>
<gene>
    <name evidence="10" type="primary">LOC103516752</name>
</gene>
<dbReference type="InterPro" id="IPR015919">
    <property type="entry name" value="Cadherin-like_sf"/>
</dbReference>
<dbReference type="PANTHER" id="PTHR24026">
    <property type="entry name" value="FAT ATYPICAL CADHERIN-RELATED"/>
    <property type="match status" value="1"/>
</dbReference>
<dbReference type="AlphaFoldDB" id="A0A3Q0J8R3"/>
<feature type="domain" description="Cadherin" evidence="8">
    <location>
        <begin position="140"/>
        <end position="244"/>
    </location>
</feature>
<sequence length="523" mass="57183">MTGDLAEIVLHISQDRGVSASDPDCGVNAMVNYTLGESPSRTNHFYMNTRDYKVFQVSASDPDCGVNAMVNYTLGESPSRTNHFYMKSVSGEICIAQDLDFESRSSYEFPVVATDRGGLSTTAMVRIQITDVNDNEPIFNPVEYNVSLRDDIQTTTAFAVVLATDRDSDRFGTISYKIVTGKDANLFRIDRSSGELFVTRGNFLSRSNSYHINVSAMDGGGNKCSQDAQVNINIINSHMPIPLFQQSTYSFVVPEDVFKNSIVGTIKAATSDSDQSNPIRYTIHSGDPEGYFTLDSTTGVIRTAATLDHEVTGVLLLSVQASSGSPPLYSYAQVKVTIEDRNDNAPEFESTTIRLSVPESAALGLPLYTVVARDKDSGDNGKIRYHLASGNFGDSRLFAVDQTSGHLSLSKHLDYETSQRHTIVVSATDQGDPPMSSNLTVLLEVQDVNDNPPVFERSEYFVSVSEALPAKSQVRTTCTPLYVLVEGQCSLVCWSTLRLMTHSTLKSELNSPLGSNSFQLSIL</sequence>
<dbReference type="Gene3D" id="2.60.40.60">
    <property type="entry name" value="Cadherins"/>
    <property type="match status" value="5"/>
</dbReference>
<dbReference type="Pfam" id="PF00028">
    <property type="entry name" value="Cadherin"/>
    <property type="match status" value="4"/>
</dbReference>
<dbReference type="GO" id="GO:0009653">
    <property type="term" value="P:anatomical structure morphogenesis"/>
    <property type="evidence" value="ECO:0007669"/>
    <property type="project" value="UniProtKB-ARBA"/>
</dbReference>
<dbReference type="GO" id="GO:0007156">
    <property type="term" value="P:homophilic cell adhesion via plasma membrane adhesion molecules"/>
    <property type="evidence" value="ECO:0007669"/>
    <property type="project" value="InterPro"/>
</dbReference>
<dbReference type="GO" id="GO:0005886">
    <property type="term" value="C:plasma membrane"/>
    <property type="evidence" value="ECO:0007669"/>
    <property type="project" value="UniProtKB-SubCell"/>
</dbReference>
<evidence type="ECO:0000313" key="10">
    <source>
        <dbReference type="RefSeq" id="XP_026684854.1"/>
    </source>
</evidence>
<dbReference type="FunFam" id="2.60.40.60:FF:000020">
    <property type="entry name" value="Dachsous cadherin-related 1b"/>
    <property type="match status" value="3"/>
</dbReference>
<dbReference type="STRING" id="121845.A0A3Q0J8R3"/>
<comment type="subcellular location">
    <subcellularLocation>
        <location evidence="1">Membrane</location>
    </subcellularLocation>
</comment>
<evidence type="ECO:0000256" key="6">
    <source>
        <dbReference type="ARBA" id="ARBA00023136"/>
    </source>
</evidence>
<dbReference type="KEGG" id="dci:103516752"/>
<evidence type="ECO:0000259" key="8">
    <source>
        <dbReference type="PROSITE" id="PS50268"/>
    </source>
</evidence>
<feature type="domain" description="Cadherin" evidence="8">
    <location>
        <begin position="245"/>
        <end position="348"/>
    </location>
</feature>
<feature type="domain" description="Cadherin" evidence="8">
    <location>
        <begin position="349"/>
        <end position="455"/>
    </location>
</feature>
<accession>A0A3Q0J8R3</accession>
<keyword evidence="6" id="KW-0472">Membrane</keyword>
<dbReference type="PROSITE" id="PS00232">
    <property type="entry name" value="CADHERIN_1"/>
    <property type="match status" value="2"/>
</dbReference>
<keyword evidence="2" id="KW-0812">Transmembrane</keyword>
<organism evidence="9 10">
    <name type="scientific">Diaphorina citri</name>
    <name type="common">Asian citrus psyllid</name>
    <dbReference type="NCBI Taxonomy" id="121845"/>
    <lineage>
        <taxon>Eukaryota</taxon>
        <taxon>Metazoa</taxon>
        <taxon>Ecdysozoa</taxon>
        <taxon>Arthropoda</taxon>
        <taxon>Hexapoda</taxon>
        <taxon>Insecta</taxon>
        <taxon>Pterygota</taxon>
        <taxon>Neoptera</taxon>
        <taxon>Paraneoptera</taxon>
        <taxon>Hemiptera</taxon>
        <taxon>Sternorrhyncha</taxon>
        <taxon>Psylloidea</taxon>
        <taxon>Psyllidae</taxon>
        <taxon>Diaphorininae</taxon>
        <taxon>Diaphorina</taxon>
    </lineage>
</organism>
<feature type="domain" description="Cadherin" evidence="8">
    <location>
        <begin position="54"/>
        <end position="139"/>
    </location>
</feature>
<dbReference type="GO" id="GO:0005509">
    <property type="term" value="F:calcium ion binding"/>
    <property type="evidence" value="ECO:0007669"/>
    <property type="project" value="UniProtKB-UniRule"/>
</dbReference>
<dbReference type="GeneID" id="103516752"/>
<keyword evidence="5" id="KW-1133">Transmembrane helix</keyword>
<protein>
    <submittedName>
        <fullName evidence="10">Protein dachsous-like</fullName>
    </submittedName>
</protein>
<feature type="non-terminal residue" evidence="10">
    <location>
        <position position="523"/>
    </location>
</feature>
<evidence type="ECO:0000256" key="7">
    <source>
        <dbReference type="PROSITE-ProRule" id="PRU00043"/>
    </source>
</evidence>
<keyword evidence="4 7" id="KW-0106">Calcium</keyword>
<evidence type="ECO:0000256" key="5">
    <source>
        <dbReference type="ARBA" id="ARBA00022989"/>
    </source>
</evidence>
<evidence type="ECO:0000256" key="3">
    <source>
        <dbReference type="ARBA" id="ARBA00022737"/>
    </source>
</evidence>
<dbReference type="InterPro" id="IPR020894">
    <property type="entry name" value="Cadherin_CS"/>
</dbReference>